<protein>
    <submittedName>
        <fullName evidence="1">Ribonuclease H-like domain-containing protein</fullName>
    </submittedName>
</protein>
<dbReference type="PANTHER" id="PTHR42648">
    <property type="entry name" value="TRANSPOSASE, PUTATIVE-RELATED"/>
    <property type="match status" value="1"/>
</dbReference>
<dbReference type="SUPFAM" id="SSF53098">
    <property type="entry name" value="Ribonuclease H-like"/>
    <property type="match status" value="1"/>
</dbReference>
<reference evidence="1" key="2">
    <citation type="submission" date="2022-01" db="EMBL/GenBank/DDBJ databases">
        <authorList>
            <person name="Yamashiro T."/>
            <person name="Shiraishi A."/>
            <person name="Satake H."/>
            <person name="Nakayama K."/>
        </authorList>
    </citation>
    <scope>NUCLEOTIDE SEQUENCE</scope>
</reference>
<evidence type="ECO:0000313" key="2">
    <source>
        <dbReference type="Proteomes" id="UP001151760"/>
    </source>
</evidence>
<sequence length="458" mass="51101">MDDFCREKGIKREYIVARTPQQNGMAERRNMTLIEAARTMLVDSKLPTTFWAEAVSTACYGTQGKLKEQGTSKDISQDCIMMPIWKDVSYFDSPAKDVDNGEPKTAADAQKMLILLDNMLILLQVTTEGRRNIISQDKYVAEILKKFNYTDVKSASTPVDLKKPVVKDKDADDESTTGGCQFLGNRLISWQCKKQTVVATSTTEAEYVAAASCCGQVLWIQNQLLDYGYNFMNTVINIDNNNLLTKGFDAGRFQYLVSKSKASRDVKRGWDTKIPQSSGPNEKGCDEAIHKELGDRMERAATTASSLEAEHDSGSDLRCQDTILGDVDAQTRFEITSKQSNDSPLSSPKFAETHNVVAFFEKPEESDRFAEIIDFLEASSVHYALTVNPVIYTSCIEQFWATAKVQTVNGVRQLQALVDKKMVIVTESSIRKDLHLDDAEGTDCLLTATIFEERARIG</sequence>
<feature type="non-terminal residue" evidence="1">
    <location>
        <position position="458"/>
    </location>
</feature>
<evidence type="ECO:0000313" key="1">
    <source>
        <dbReference type="EMBL" id="GJT80790.1"/>
    </source>
</evidence>
<dbReference type="InterPro" id="IPR039537">
    <property type="entry name" value="Retrotran_Ty1/copia-like"/>
</dbReference>
<accession>A0ABQ5H079</accession>
<dbReference type="Proteomes" id="UP001151760">
    <property type="component" value="Unassembled WGS sequence"/>
</dbReference>
<dbReference type="PANTHER" id="PTHR42648:SF32">
    <property type="entry name" value="RIBONUCLEASE H-LIKE DOMAIN, GAG-PRE-INTEGRASE DOMAIN PROTEIN-RELATED"/>
    <property type="match status" value="1"/>
</dbReference>
<dbReference type="InterPro" id="IPR012337">
    <property type="entry name" value="RNaseH-like_sf"/>
</dbReference>
<dbReference type="Gene3D" id="3.30.420.10">
    <property type="entry name" value="Ribonuclease H-like superfamily/Ribonuclease H"/>
    <property type="match status" value="1"/>
</dbReference>
<comment type="caution">
    <text evidence="1">The sequence shown here is derived from an EMBL/GenBank/DDBJ whole genome shotgun (WGS) entry which is preliminary data.</text>
</comment>
<organism evidence="1 2">
    <name type="scientific">Tanacetum coccineum</name>
    <dbReference type="NCBI Taxonomy" id="301880"/>
    <lineage>
        <taxon>Eukaryota</taxon>
        <taxon>Viridiplantae</taxon>
        <taxon>Streptophyta</taxon>
        <taxon>Embryophyta</taxon>
        <taxon>Tracheophyta</taxon>
        <taxon>Spermatophyta</taxon>
        <taxon>Magnoliopsida</taxon>
        <taxon>eudicotyledons</taxon>
        <taxon>Gunneridae</taxon>
        <taxon>Pentapetalae</taxon>
        <taxon>asterids</taxon>
        <taxon>campanulids</taxon>
        <taxon>Asterales</taxon>
        <taxon>Asteraceae</taxon>
        <taxon>Asteroideae</taxon>
        <taxon>Anthemideae</taxon>
        <taxon>Anthemidinae</taxon>
        <taxon>Tanacetum</taxon>
    </lineage>
</organism>
<keyword evidence="2" id="KW-1185">Reference proteome</keyword>
<name>A0ABQ5H079_9ASTR</name>
<dbReference type="CDD" id="cd09272">
    <property type="entry name" value="RNase_HI_RT_Ty1"/>
    <property type="match status" value="1"/>
</dbReference>
<dbReference type="InterPro" id="IPR036397">
    <property type="entry name" value="RNaseH_sf"/>
</dbReference>
<gene>
    <name evidence="1" type="ORF">Tco_1055132</name>
</gene>
<reference evidence="1" key="1">
    <citation type="journal article" date="2022" name="Int. J. Mol. Sci.">
        <title>Draft Genome of Tanacetum Coccineum: Genomic Comparison of Closely Related Tanacetum-Family Plants.</title>
        <authorList>
            <person name="Yamashiro T."/>
            <person name="Shiraishi A."/>
            <person name="Nakayama K."/>
            <person name="Satake H."/>
        </authorList>
    </citation>
    <scope>NUCLEOTIDE SEQUENCE</scope>
</reference>
<proteinExistence type="predicted"/>
<dbReference type="EMBL" id="BQNB010019025">
    <property type="protein sequence ID" value="GJT80790.1"/>
    <property type="molecule type" value="Genomic_DNA"/>
</dbReference>